<keyword evidence="7 8" id="KW-0924">Ammonia transport</keyword>
<evidence type="ECO:0000256" key="4">
    <source>
        <dbReference type="ARBA" id="ARBA00022692"/>
    </source>
</evidence>
<feature type="transmembrane region" description="Helical" evidence="8">
    <location>
        <begin position="337"/>
        <end position="357"/>
    </location>
</feature>
<comment type="subcellular location">
    <subcellularLocation>
        <location evidence="8">Cell membrane</location>
        <topology evidence="8">Multi-pass membrane protein</topology>
    </subcellularLocation>
    <subcellularLocation>
        <location evidence="1">Membrane</location>
        <topology evidence="1">Multi-pass membrane protein</topology>
    </subcellularLocation>
</comment>
<evidence type="ECO:0000256" key="3">
    <source>
        <dbReference type="ARBA" id="ARBA00022448"/>
    </source>
</evidence>
<dbReference type="SUPFAM" id="SSF111352">
    <property type="entry name" value="Ammonium transporter"/>
    <property type="match status" value="1"/>
</dbReference>
<feature type="transmembrane region" description="Helical" evidence="8">
    <location>
        <begin position="448"/>
        <end position="469"/>
    </location>
</feature>
<feature type="transmembrane region" description="Helical" evidence="8">
    <location>
        <begin position="532"/>
        <end position="550"/>
    </location>
</feature>
<keyword evidence="5 8" id="KW-1133">Transmembrane helix</keyword>
<feature type="transmembrane region" description="Helical" evidence="8">
    <location>
        <begin position="304"/>
        <end position="325"/>
    </location>
</feature>
<evidence type="ECO:0000313" key="11">
    <source>
        <dbReference type="Proteomes" id="UP000095280"/>
    </source>
</evidence>
<feature type="transmembrane region" description="Helical" evidence="8">
    <location>
        <begin position="414"/>
        <end position="436"/>
    </location>
</feature>
<keyword evidence="4 8" id="KW-0812">Transmembrane</keyword>
<dbReference type="Pfam" id="PF00909">
    <property type="entry name" value="Ammonium_transp"/>
    <property type="match status" value="1"/>
</dbReference>
<evidence type="ECO:0000256" key="1">
    <source>
        <dbReference type="ARBA" id="ARBA00004141"/>
    </source>
</evidence>
<dbReference type="WBParaSite" id="maker-uti_cns_0001389-snap-gene-0.23-mRNA-1">
    <property type="protein sequence ID" value="maker-uti_cns_0001389-snap-gene-0.23-mRNA-1"/>
    <property type="gene ID" value="maker-uti_cns_0001389-snap-gene-0.23"/>
</dbReference>
<dbReference type="NCBIfam" id="TIGR00836">
    <property type="entry name" value="amt"/>
    <property type="match status" value="1"/>
</dbReference>
<feature type="transmembrane region" description="Helical" evidence="8">
    <location>
        <begin position="570"/>
        <end position="596"/>
    </location>
</feature>
<sequence>SVHVVRYFEQGPDALPVNPSVLGGAPAARCVHYSHSNSALLWTVKFHLDQVHVWRVSEPTVLRKFPEYPHLLIPLRGLHKRSKAVTSRDEIFLATIRFNRLTKPSTSRSAVVLRTVNPPESRRSSYFCVGFDRMELSMNSSLANSSLSDVLTGNSSGFGNVTTIAPVAEKDTSNDDATWILTSSFIIFTMQSGKRHFDKPCYIIASMAYNSATENQDLNDDAVWILACSFIIFTMQTGFGLLEAGNVQVKNEVNIMVKNVVDVVFGGMSYWMFGYALSFGQSGGGGFCGWGEFFMDRSPGDQDMGVGFATFVFQLSFATTATTIVSGAMAERTRLDAYILFSFLNTLVYCIPAHWVWDRRGFLKQLGAVDIAGSGCVHFIGAVSAAVAALLLGPRLGRYDENSKTPRGGNPTNALIGMFMLWWGWLAFNCGSTFGISNGKWKLAAKAAATTLNASMGGGLSGIVITYIINKGKFEVCDIVNAILASLVSITAGCSIVRAWEAVVIGIIGGIIAIPSAILMDKIHLDDPVGAVAVHGFAGVWGMLACGIFVDVDPLQNMNNGQKGLFHGGGFYLLGVQLLACVCLGAWSAGVTFVTLGTLKLTIGIRLSPEEELLGSDFVEHNIPNEEHVASEVPPEFLNQARQRRFSALLAKNWTSDSDLKIIEEENAGASPDVNGEAHTNLAFDEEVADDRAKSNNSNNNVCCRENRQQNSL</sequence>
<evidence type="ECO:0000256" key="8">
    <source>
        <dbReference type="RuleBase" id="RU362002"/>
    </source>
</evidence>
<evidence type="ECO:0000256" key="5">
    <source>
        <dbReference type="ARBA" id="ARBA00022989"/>
    </source>
</evidence>
<protein>
    <recommendedName>
        <fullName evidence="8">Ammonium transporter</fullName>
    </recommendedName>
</protein>
<evidence type="ECO:0000256" key="7">
    <source>
        <dbReference type="ARBA" id="ARBA00023177"/>
    </source>
</evidence>
<feature type="transmembrane region" description="Helical" evidence="8">
    <location>
        <begin position="369"/>
        <end position="393"/>
    </location>
</feature>
<accession>A0A1I8GAW9</accession>
<dbReference type="InterPro" id="IPR029020">
    <property type="entry name" value="Ammonium/urea_transptr"/>
</dbReference>
<name>A0A1I8GAW9_9PLAT</name>
<keyword evidence="6 8" id="KW-0472">Membrane</keyword>
<evidence type="ECO:0000256" key="2">
    <source>
        <dbReference type="ARBA" id="ARBA00005887"/>
    </source>
</evidence>
<evidence type="ECO:0000256" key="9">
    <source>
        <dbReference type="SAM" id="MobiDB-lite"/>
    </source>
</evidence>
<dbReference type="GO" id="GO:0008519">
    <property type="term" value="F:ammonium channel activity"/>
    <property type="evidence" value="ECO:0007669"/>
    <property type="project" value="InterPro"/>
</dbReference>
<dbReference type="Gene3D" id="1.10.3430.10">
    <property type="entry name" value="Ammonium transporter AmtB like domains"/>
    <property type="match status" value="1"/>
</dbReference>
<dbReference type="GO" id="GO:0005886">
    <property type="term" value="C:plasma membrane"/>
    <property type="evidence" value="ECO:0007669"/>
    <property type="project" value="UniProtKB-SubCell"/>
</dbReference>
<dbReference type="AlphaFoldDB" id="A0A1I8GAW9"/>
<evidence type="ECO:0000259" key="10">
    <source>
        <dbReference type="Pfam" id="PF00909"/>
    </source>
</evidence>
<comment type="similarity">
    <text evidence="2 8">Belongs to the ammonia transporter channel (TC 1.A.11.2) family.</text>
</comment>
<dbReference type="PANTHER" id="PTHR11730:SF58">
    <property type="entry name" value="AMMONIUM TRANSPORTER"/>
    <property type="match status" value="1"/>
</dbReference>
<dbReference type="Proteomes" id="UP000095280">
    <property type="component" value="Unplaced"/>
</dbReference>
<feature type="transmembrane region" description="Helical" evidence="8">
    <location>
        <begin position="502"/>
        <end position="520"/>
    </location>
</feature>
<dbReference type="FunFam" id="1.10.3430.10:FF:000008">
    <property type="entry name" value="Ammonium transporter"/>
    <property type="match status" value="1"/>
</dbReference>
<keyword evidence="3 8" id="KW-0813">Transport</keyword>
<evidence type="ECO:0000313" key="12">
    <source>
        <dbReference type="WBParaSite" id="maker-uti_cns_0001389-snap-gene-0.23-mRNA-1"/>
    </source>
</evidence>
<organism evidence="11 12">
    <name type="scientific">Macrostomum lignano</name>
    <dbReference type="NCBI Taxonomy" id="282301"/>
    <lineage>
        <taxon>Eukaryota</taxon>
        <taxon>Metazoa</taxon>
        <taxon>Spiralia</taxon>
        <taxon>Lophotrochozoa</taxon>
        <taxon>Platyhelminthes</taxon>
        <taxon>Rhabditophora</taxon>
        <taxon>Macrostomorpha</taxon>
        <taxon>Macrostomida</taxon>
        <taxon>Macrostomidae</taxon>
        <taxon>Macrostomum</taxon>
    </lineage>
</organism>
<feature type="domain" description="Ammonium transporter AmtB-like" evidence="10">
    <location>
        <begin position="223"/>
        <end position="622"/>
    </location>
</feature>
<proteinExistence type="inferred from homology"/>
<reference evidence="12" key="1">
    <citation type="submission" date="2016-11" db="UniProtKB">
        <authorList>
            <consortium name="WormBaseParasite"/>
        </authorList>
    </citation>
    <scope>IDENTIFICATION</scope>
</reference>
<feature type="region of interest" description="Disordered" evidence="9">
    <location>
        <begin position="689"/>
        <end position="713"/>
    </location>
</feature>
<dbReference type="InterPro" id="IPR024041">
    <property type="entry name" value="NH4_transpt_AmtB-like_dom"/>
</dbReference>
<dbReference type="PANTHER" id="PTHR11730">
    <property type="entry name" value="AMMONIUM TRANSPORTER"/>
    <property type="match status" value="1"/>
</dbReference>
<feature type="transmembrane region" description="Helical" evidence="8">
    <location>
        <begin position="263"/>
        <end position="284"/>
    </location>
</feature>
<dbReference type="GO" id="GO:0097272">
    <property type="term" value="P:ammonium homeostasis"/>
    <property type="evidence" value="ECO:0007669"/>
    <property type="project" value="TreeGrafter"/>
</dbReference>
<dbReference type="InterPro" id="IPR001905">
    <property type="entry name" value="Ammonium_transpt"/>
</dbReference>
<evidence type="ECO:0000256" key="6">
    <source>
        <dbReference type="ARBA" id="ARBA00023136"/>
    </source>
</evidence>
<keyword evidence="11" id="KW-1185">Reference proteome</keyword>
<feature type="transmembrane region" description="Helical" evidence="8">
    <location>
        <begin position="222"/>
        <end position="242"/>
    </location>
</feature>